<keyword evidence="2" id="KW-1185">Reference proteome</keyword>
<gene>
    <name evidence="1" type="ORF">R3I93_019860</name>
</gene>
<accession>A0AAN9CCD6</accession>
<name>A0AAN9CCD6_9TELE</name>
<reference evidence="1 2" key="1">
    <citation type="submission" date="2024-02" db="EMBL/GenBank/DDBJ databases">
        <title>Chromosome-level genome assembly of the Eurasian Minnow (Phoxinus phoxinus).</title>
        <authorList>
            <person name="Oriowo T.O."/>
            <person name="Martin S."/>
            <person name="Stange M."/>
            <person name="Chrysostomakis Y."/>
            <person name="Brown T."/>
            <person name="Winkler S."/>
            <person name="Kukowka S."/>
            <person name="Myers E.W."/>
            <person name="Bohne A."/>
        </authorList>
    </citation>
    <scope>NUCLEOTIDE SEQUENCE [LARGE SCALE GENOMIC DNA]</scope>
    <source>
        <strain evidence="1">ZFMK-TIS-60720</strain>
        <tissue evidence="1">Whole Organism</tissue>
    </source>
</reference>
<dbReference type="AlphaFoldDB" id="A0AAN9CCD6"/>
<dbReference type="Proteomes" id="UP001364617">
    <property type="component" value="Unassembled WGS sequence"/>
</dbReference>
<proteinExistence type="predicted"/>
<evidence type="ECO:0000313" key="2">
    <source>
        <dbReference type="Proteomes" id="UP001364617"/>
    </source>
</evidence>
<dbReference type="EMBL" id="JAYKXH010000021">
    <property type="protein sequence ID" value="KAK7130360.1"/>
    <property type="molecule type" value="Genomic_DNA"/>
</dbReference>
<comment type="caution">
    <text evidence="1">The sequence shown here is derived from an EMBL/GenBank/DDBJ whole genome shotgun (WGS) entry which is preliminary data.</text>
</comment>
<organism evidence="1 2">
    <name type="scientific">Phoxinus phoxinus</name>
    <name type="common">Eurasian minnow</name>
    <dbReference type="NCBI Taxonomy" id="58324"/>
    <lineage>
        <taxon>Eukaryota</taxon>
        <taxon>Metazoa</taxon>
        <taxon>Chordata</taxon>
        <taxon>Craniata</taxon>
        <taxon>Vertebrata</taxon>
        <taxon>Euteleostomi</taxon>
        <taxon>Actinopterygii</taxon>
        <taxon>Neopterygii</taxon>
        <taxon>Teleostei</taxon>
        <taxon>Ostariophysi</taxon>
        <taxon>Cypriniformes</taxon>
        <taxon>Leuciscidae</taxon>
        <taxon>Phoxininae</taxon>
        <taxon>Phoxinus</taxon>
    </lineage>
</organism>
<protein>
    <submittedName>
        <fullName evidence="1">Uncharacterized protein</fullName>
    </submittedName>
</protein>
<evidence type="ECO:0000313" key="1">
    <source>
        <dbReference type="EMBL" id="KAK7130360.1"/>
    </source>
</evidence>
<sequence>MIVEECRGEPVFRTAVLWR</sequence>